<dbReference type="InterPro" id="IPR036390">
    <property type="entry name" value="WH_DNA-bd_sf"/>
</dbReference>
<evidence type="ECO:0000256" key="1">
    <source>
        <dbReference type="ARBA" id="ARBA00009437"/>
    </source>
</evidence>
<dbReference type="SUPFAM" id="SSF46785">
    <property type="entry name" value="Winged helix' DNA-binding domain"/>
    <property type="match status" value="1"/>
</dbReference>
<dbReference type="Pfam" id="PF00126">
    <property type="entry name" value="HTH_1"/>
    <property type="match status" value="1"/>
</dbReference>
<organism evidence="6 7">
    <name type="scientific">Paenibacillus rhizosphaerae</name>
    <dbReference type="NCBI Taxonomy" id="297318"/>
    <lineage>
        <taxon>Bacteria</taxon>
        <taxon>Bacillati</taxon>
        <taxon>Bacillota</taxon>
        <taxon>Bacilli</taxon>
        <taxon>Bacillales</taxon>
        <taxon>Paenibacillaceae</taxon>
        <taxon>Paenibacillus</taxon>
    </lineage>
</organism>
<protein>
    <submittedName>
        <fullName evidence="6">LysR family transcriptional regulator</fullName>
    </submittedName>
</protein>
<dbReference type="STRING" id="297318.BK138_02120"/>
<evidence type="ECO:0000256" key="3">
    <source>
        <dbReference type="ARBA" id="ARBA00023125"/>
    </source>
</evidence>
<dbReference type="RefSeq" id="WP_076165223.1">
    <property type="nucleotide sequence ID" value="NZ_MRTP01000001.1"/>
</dbReference>
<dbReference type="Proteomes" id="UP000187172">
    <property type="component" value="Unassembled WGS sequence"/>
</dbReference>
<dbReference type="PRINTS" id="PR00039">
    <property type="entry name" value="HTHLYSR"/>
</dbReference>
<dbReference type="SUPFAM" id="SSF53850">
    <property type="entry name" value="Periplasmic binding protein-like II"/>
    <property type="match status" value="1"/>
</dbReference>
<dbReference type="GO" id="GO:0003700">
    <property type="term" value="F:DNA-binding transcription factor activity"/>
    <property type="evidence" value="ECO:0007669"/>
    <property type="project" value="InterPro"/>
</dbReference>
<dbReference type="Gene3D" id="3.40.190.290">
    <property type="match status" value="1"/>
</dbReference>
<comment type="caution">
    <text evidence="6">The sequence shown here is derived from an EMBL/GenBank/DDBJ whole genome shotgun (WGS) entry which is preliminary data.</text>
</comment>
<dbReference type="InterPro" id="IPR000847">
    <property type="entry name" value="LysR_HTH_N"/>
</dbReference>
<dbReference type="PROSITE" id="PS50931">
    <property type="entry name" value="HTH_LYSR"/>
    <property type="match status" value="1"/>
</dbReference>
<keyword evidence="3" id="KW-0238">DNA-binding</keyword>
<dbReference type="InterPro" id="IPR036388">
    <property type="entry name" value="WH-like_DNA-bd_sf"/>
</dbReference>
<evidence type="ECO:0000259" key="5">
    <source>
        <dbReference type="PROSITE" id="PS50931"/>
    </source>
</evidence>
<dbReference type="GO" id="GO:0000976">
    <property type="term" value="F:transcription cis-regulatory region binding"/>
    <property type="evidence" value="ECO:0007669"/>
    <property type="project" value="TreeGrafter"/>
</dbReference>
<feature type="domain" description="HTH lysR-type" evidence="5">
    <location>
        <begin position="1"/>
        <end position="58"/>
    </location>
</feature>
<dbReference type="EMBL" id="MRTP01000001">
    <property type="protein sequence ID" value="OMF57430.1"/>
    <property type="molecule type" value="Genomic_DNA"/>
</dbReference>
<dbReference type="InterPro" id="IPR005119">
    <property type="entry name" value="LysR_subst-bd"/>
</dbReference>
<evidence type="ECO:0000313" key="6">
    <source>
        <dbReference type="EMBL" id="OMF57430.1"/>
    </source>
</evidence>
<accession>A0A1R1F041</accession>
<dbReference type="PANTHER" id="PTHR30126">
    <property type="entry name" value="HTH-TYPE TRANSCRIPTIONAL REGULATOR"/>
    <property type="match status" value="1"/>
</dbReference>
<keyword evidence="7" id="KW-1185">Reference proteome</keyword>
<evidence type="ECO:0000256" key="2">
    <source>
        <dbReference type="ARBA" id="ARBA00023015"/>
    </source>
</evidence>
<evidence type="ECO:0000256" key="4">
    <source>
        <dbReference type="ARBA" id="ARBA00023163"/>
    </source>
</evidence>
<dbReference type="FunFam" id="1.10.10.10:FF:000001">
    <property type="entry name" value="LysR family transcriptional regulator"/>
    <property type="match status" value="1"/>
</dbReference>
<name>A0A1R1F041_9BACL</name>
<dbReference type="Pfam" id="PF03466">
    <property type="entry name" value="LysR_substrate"/>
    <property type="match status" value="1"/>
</dbReference>
<keyword evidence="4" id="KW-0804">Transcription</keyword>
<evidence type="ECO:0000313" key="7">
    <source>
        <dbReference type="Proteomes" id="UP000187172"/>
    </source>
</evidence>
<sequence>MEMMDLKVFISVAEEGGISRAAKKLDYVQSNVTARIQKLESEIGADLFHRYPKGVRLTEKGAQFRDYALAILSLADEAIRAVQEKSHPSGPLVIGVVETVTCGNFMNVLSDFQSCYPEVSLSLVTGSSSELLSMVMDRRLDGAFVTGDIAPSQLIFEYTVKDEIMLLTSGMAGAYPDLSSARWAVSPIGCPFRRVLEEWLDSAGILRKNFIEIGSLETLMSCVKSGLACTLLPASVLKGEYRSLGSYQIPERLRFTSTSLVRRNDRFSSKAFAAFAEMVRLKGL</sequence>
<proteinExistence type="inferred from homology"/>
<comment type="similarity">
    <text evidence="1">Belongs to the LysR transcriptional regulatory family.</text>
</comment>
<gene>
    <name evidence="6" type="ORF">BK138_02120</name>
</gene>
<dbReference type="PANTHER" id="PTHR30126:SF40">
    <property type="entry name" value="HTH-TYPE TRANSCRIPTIONAL REGULATOR GLTR"/>
    <property type="match status" value="1"/>
</dbReference>
<dbReference type="AlphaFoldDB" id="A0A1R1F041"/>
<keyword evidence="2" id="KW-0805">Transcription regulation</keyword>
<reference evidence="6 7" key="1">
    <citation type="submission" date="2016-11" db="EMBL/GenBank/DDBJ databases">
        <title>Paenibacillus species isolates.</title>
        <authorList>
            <person name="Beno S.M."/>
        </authorList>
    </citation>
    <scope>NUCLEOTIDE SEQUENCE [LARGE SCALE GENOMIC DNA]</scope>
    <source>
        <strain evidence="6 7">FSL R5-0378</strain>
    </source>
</reference>
<dbReference type="Gene3D" id="1.10.10.10">
    <property type="entry name" value="Winged helix-like DNA-binding domain superfamily/Winged helix DNA-binding domain"/>
    <property type="match status" value="1"/>
</dbReference>